<dbReference type="PATRIC" id="fig|742738.3.peg.3401"/>
<dbReference type="HOGENOM" id="CLU_107893_1_0_9"/>
<dbReference type="PANTHER" id="PTHR36179:SF2">
    <property type="entry name" value="LUD DOMAIN-CONTAINING PROTEIN"/>
    <property type="match status" value="1"/>
</dbReference>
<comment type="caution">
    <text evidence="2">The sequence shown here is derived from an EMBL/GenBank/DDBJ whole genome shotgun (WGS) entry which is preliminary data.</text>
</comment>
<dbReference type="RefSeq" id="WP_044942652.1">
    <property type="nucleotide sequence ID" value="NZ_KN174165.1"/>
</dbReference>
<gene>
    <name evidence="2" type="ORF">HMPREF9460_03305</name>
</gene>
<evidence type="ECO:0000313" key="3">
    <source>
        <dbReference type="Proteomes" id="UP000029585"/>
    </source>
</evidence>
<feature type="domain" description="LUD" evidence="1">
    <location>
        <begin position="5"/>
        <end position="190"/>
    </location>
</feature>
<evidence type="ECO:0000259" key="1">
    <source>
        <dbReference type="Pfam" id="PF02589"/>
    </source>
</evidence>
<dbReference type="InterPro" id="IPR003741">
    <property type="entry name" value="LUD_dom"/>
</dbReference>
<dbReference type="PANTHER" id="PTHR36179">
    <property type="entry name" value="LUD_DOM DOMAIN-CONTAINING PROTEIN"/>
    <property type="match status" value="1"/>
</dbReference>
<organism evidence="2 3">
    <name type="scientific">Flavonifractor plautii 1_3_50AFAA</name>
    <dbReference type="NCBI Taxonomy" id="742738"/>
    <lineage>
        <taxon>Bacteria</taxon>
        <taxon>Bacillati</taxon>
        <taxon>Bacillota</taxon>
        <taxon>Clostridia</taxon>
        <taxon>Eubacteriales</taxon>
        <taxon>Oscillospiraceae</taxon>
        <taxon>Flavonifractor</taxon>
    </lineage>
</organism>
<dbReference type="eggNOG" id="COG1139">
    <property type="taxonomic scope" value="Bacteria"/>
</dbReference>
<keyword evidence="3" id="KW-1185">Reference proteome</keyword>
<sequence length="196" mass="21355">MPGFEKVRKNLEAHGFDVTCFDTAAEAADYLDRRLDGKTVGHGGSITLKELGLLERLQSHAVVRSHWLGDSFADAAAAPVYLTSVNALAETGELINIDGTGNRVASTIFGHEEVYFIVGINKLAPDYDAALWRARNVASPKNARRLGKKTPCAVRGDKCYDCKSPERICRALAVLWERPTGIGRAEVVLVNEPLGY</sequence>
<name>A0A096D8P5_FLAPL</name>
<reference evidence="2 3" key="1">
    <citation type="submission" date="2011-08" db="EMBL/GenBank/DDBJ databases">
        <title>The Genome Sequence of Clostridium orbiscindens 1_3_50AFAA.</title>
        <authorList>
            <consortium name="The Broad Institute Genome Sequencing Platform"/>
            <person name="Earl A."/>
            <person name="Ward D."/>
            <person name="Feldgarden M."/>
            <person name="Gevers D."/>
            <person name="Daigneault M."/>
            <person name="Strauss J."/>
            <person name="Allen-Vercoe E."/>
            <person name="Young S.K."/>
            <person name="Zeng Q."/>
            <person name="Gargeya S."/>
            <person name="Fitzgerald M."/>
            <person name="Haas B."/>
            <person name="Abouelleil A."/>
            <person name="Alvarado L."/>
            <person name="Arachchi H.M."/>
            <person name="Berlin A."/>
            <person name="Brown A."/>
            <person name="Chapman S.B."/>
            <person name="Chen Z."/>
            <person name="Dunbar C."/>
            <person name="Freedman E."/>
            <person name="Gearin G."/>
            <person name="Gellesch M."/>
            <person name="Goldberg J."/>
            <person name="Griggs A."/>
            <person name="Gujja S."/>
            <person name="Heiman D."/>
            <person name="Howarth C."/>
            <person name="Larson L."/>
            <person name="Lui A."/>
            <person name="MacDonald P.J.P."/>
            <person name="Montmayeur A."/>
            <person name="Murphy C."/>
            <person name="Neiman D."/>
            <person name="Pearson M."/>
            <person name="Priest M."/>
            <person name="Roberts A."/>
            <person name="Saif S."/>
            <person name="Shea T."/>
            <person name="Shenoy N."/>
            <person name="Sisk P."/>
            <person name="Stolte C."/>
            <person name="Sykes S."/>
            <person name="Wortman J."/>
            <person name="Nusbaum C."/>
            <person name="Birren B."/>
        </authorList>
    </citation>
    <scope>NUCLEOTIDE SEQUENCE [LARGE SCALE GENOMIC DNA]</scope>
    <source>
        <strain evidence="2 3">1_3_50AFAA</strain>
    </source>
</reference>
<proteinExistence type="predicted"/>
<accession>A0A096D8P5</accession>
<protein>
    <recommendedName>
        <fullName evidence="1">LUD domain-containing protein</fullName>
    </recommendedName>
</protein>
<dbReference type="AlphaFoldDB" id="A0A096D8P5"/>
<dbReference type="EMBL" id="ADLO01000101">
    <property type="protein sequence ID" value="KGF53909.1"/>
    <property type="molecule type" value="Genomic_DNA"/>
</dbReference>
<dbReference type="Pfam" id="PF02589">
    <property type="entry name" value="LUD_dom"/>
    <property type="match status" value="1"/>
</dbReference>
<dbReference type="Proteomes" id="UP000029585">
    <property type="component" value="Unassembled WGS sequence"/>
</dbReference>
<evidence type="ECO:0000313" key="2">
    <source>
        <dbReference type="EMBL" id="KGF53909.1"/>
    </source>
</evidence>